<evidence type="ECO:0000313" key="3">
    <source>
        <dbReference type="Proteomes" id="UP000317763"/>
    </source>
</evidence>
<organism evidence="2 3">
    <name type="scientific">Tepidimonas taiwanensis</name>
    <dbReference type="NCBI Taxonomy" id="307486"/>
    <lineage>
        <taxon>Bacteria</taxon>
        <taxon>Pseudomonadati</taxon>
        <taxon>Pseudomonadota</taxon>
        <taxon>Betaproteobacteria</taxon>
        <taxon>Burkholderiales</taxon>
        <taxon>Tepidimonas</taxon>
    </lineage>
</organism>
<reference evidence="2 3" key="1">
    <citation type="submission" date="2019-07" db="EMBL/GenBank/DDBJ databases">
        <title>Tepidimonas taiwanensis I1-1 draft genome.</title>
        <authorList>
            <person name="Da Costa M.S."/>
            <person name="Froufe H.J.C."/>
            <person name="Egas C."/>
            <person name="Albuquerque L."/>
        </authorList>
    </citation>
    <scope>NUCLEOTIDE SEQUENCE [LARGE SCALE GENOMIC DNA]</scope>
    <source>
        <strain evidence="2 3">I1-1</strain>
    </source>
</reference>
<feature type="transmembrane region" description="Helical" evidence="1">
    <location>
        <begin position="169"/>
        <end position="189"/>
    </location>
</feature>
<dbReference type="RefSeq" id="WP_185974912.1">
    <property type="nucleotide sequence ID" value="NZ_CP083911.1"/>
</dbReference>
<feature type="transmembrane region" description="Helical" evidence="1">
    <location>
        <begin position="370"/>
        <end position="388"/>
    </location>
</feature>
<feature type="transmembrane region" description="Helical" evidence="1">
    <location>
        <begin position="142"/>
        <end position="163"/>
    </location>
</feature>
<sequence>MWAPHRLGFAAAHAVLLAATLWWVWVLTLRVWPWAVPAWHLPPTVGHAAIMVMGFMPLFVVGFQFTAGPKWLGMPPPEAHTLLAPVVWQVAGWAMWLVGTHLALVWAVCGLLLVAAGQAWITARFTALVWRSPASDRWHAGIIAVAGWSGVIHLLGLALALVSDAVPLALVWVRSALWLSVLPIFAAALHRLVPFFTSNVLPMVEVWRPWWVLIVLLLAAGVEAGLDWGHALTTDTAPRALMLARGLFELVVGAIVIWLALVWGLVQAMSIRLLAMLHLGVLWLGLAFCLLGATQLLGLRTGVPVLGLGAWHALTMGFFGSILYAMVTRVSCGHGGRKLLADEATWWGFWILQLAVVLRVGSALWPVESVGVWVAALLWTAAVLPWSARLLSWYGRPRPDGRPG</sequence>
<accession>A0A554X2K0</accession>
<name>A0A554X2K0_9BURK</name>
<evidence type="ECO:0000256" key="1">
    <source>
        <dbReference type="SAM" id="Phobius"/>
    </source>
</evidence>
<feature type="transmembrane region" description="Helical" evidence="1">
    <location>
        <begin position="7"/>
        <end position="25"/>
    </location>
</feature>
<gene>
    <name evidence="2" type="ORF">Ttaiw_02044</name>
</gene>
<dbReference type="EMBL" id="VJOM01000026">
    <property type="protein sequence ID" value="TSE30081.1"/>
    <property type="molecule type" value="Genomic_DNA"/>
</dbReference>
<dbReference type="Proteomes" id="UP000317763">
    <property type="component" value="Unassembled WGS sequence"/>
</dbReference>
<feature type="transmembrane region" description="Helical" evidence="1">
    <location>
        <begin position="45"/>
        <end position="67"/>
    </location>
</feature>
<protein>
    <submittedName>
        <fullName evidence="2">NnrS protein</fullName>
    </submittedName>
</protein>
<feature type="transmembrane region" description="Helical" evidence="1">
    <location>
        <begin position="273"/>
        <end position="297"/>
    </location>
</feature>
<dbReference type="AlphaFoldDB" id="A0A554X2K0"/>
<feature type="transmembrane region" description="Helical" evidence="1">
    <location>
        <begin position="344"/>
        <end position="364"/>
    </location>
</feature>
<dbReference type="InterPro" id="IPR010266">
    <property type="entry name" value="NnrS"/>
</dbReference>
<keyword evidence="1" id="KW-0472">Membrane</keyword>
<proteinExistence type="predicted"/>
<dbReference type="STRING" id="307486.GCA_000807215_01680"/>
<evidence type="ECO:0000313" key="2">
    <source>
        <dbReference type="EMBL" id="TSE30081.1"/>
    </source>
</evidence>
<feature type="transmembrane region" description="Helical" evidence="1">
    <location>
        <begin position="210"/>
        <end position="226"/>
    </location>
</feature>
<keyword evidence="1" id="KW-0812">Transmembrane</keyword>
<keyword evidence="1" id="KW-1133">Transmembrane helix</keyword>
<feature type="transmembrane region" description="Helical" evidence="1">
    <location>
        <begin position="104"/>
        <end position="130"/>
    </location>
</feature>
<comment type="caution">
    <text evidence="2">The sequence shown here is derived from an EMBL/GenBank/DDBJ whole genome shotgun (WGS) entry which is preliminary data.</text>
</comment>
<dbReference type="Pfam" id="PF05940">
    <property type="entry name" value="NnrS"/>
    <property type="match status" value="1"/>
</dbReference>
<keyword evidence="3" id="KW-1185">Reference proteome</keyword>
<feature type="transmembrane region" description="Helical" evidence="1">
    <location>
        <begin position="309"/>
        <end position="332"/>
    </location>
</feature>
<feature type="transmembrane region" description="Helical" evidence="1">
    <location>
        <begin position="246"/>
        <end position="266"/>
    </location>
</feature>